<keyword evidence="2" id="KW-0472">Membrane</keyword>
<keyword evidence="2" id="KW-1133">Transmembrane helix</keyword>
<feature type="compositionally biased region" description="Polar residues" evidence="1">
    <location>
        <begin position="1"/>
        <end position="10"/>
    </location>
</feature>
<name>A0A5N4AGN3_PHOPY</name>
<feature type="region of interest" description="Disordered" evidence="1">
    <location>
        <begin position="1"/>
        <end position="21"/>
    </location>
</feature>
<reference evidence="3 4" key="1">
    <citation type="journal article" date="2018" name="Elife">
        <title>Firefly genomes illuminate parallel origins of bioluminescence in beetles.</title>
        <authorList>
            <person name="Fallon T.R."/>
            <person name="Lower S.E."/>
            <person name="Chang C.H."/>
            <person name="Bessho-Uehara M."/>
            <person name="Martin G.J."/>
            <person name="Bewick A.J."/>
            <person name="Behringer M."/>
            <person name="Debat H.J."/>
            <person name="Wong I."/>
            <person name="Day J.C."/>
            <person name="Suvorov A."/>
            <person name="Silva C.J."/>
            <person name="Stanger-Hall K.F."/>
            <person name="Hall D.W."/>
            <person name="Schmitz R.J."/>
            <person name="Nelson D.R."/>
            <person name="Lewis S.M."/>
            <person name="Shigenobu S."/>
            <person name="Bybee S.M."/>
            <person name="Larracuente A.M."/>
            <person name="Oba Y."/>
            <person name="Weng J.K."/>
        </authorList>
    </citation>
    <scope>NUCLEOTIDE SEQUENCE [LARGE SCALE GENOMIC DNA]</scope>
    <source>
        <strain evidence="3">1611_PpyrPB1</strain>
        <tissue evidence="3">Whole body</tissue>
    </source>
</reference>
<evidence type="ECO:0000313" key="3">
    <source>
        <dbReference type="EMBL" id="KAB0796449.1"/>
    </source>
</evidence>
<protein>
    <submittedName>
        <fullName evidence="3">Uncharacterized protein</fullName>
    </submittedName>
</protein>
<keyword evidence="2" id="KW-0812">Transmembrane</keyword>
<dbReference type="InParanoid" id="A0A5N4AGN3"/>
<sequence length="198" mass="22372">MVRYSSSQSPPGWKAGSTENRNGRSGAYVCVKQPWRCAVHYSKSLVNWNGVIDWRARKMVHSDMLRAQWRRAQLLATHFWNRVLRLLLEPVVVPTRVRFPFGVRRTLYGVNCVGVGGVVGIGEAASERDGFDCTARMRIRIVSSELGVLPIASRHLAFNCCRASWITLDAPVLMVFVVCVFVYSFYITVICTVVFITK</sequence>
<accession>A0A5N4AGN3</accession>
<organism evidence="3 4">
    <name type="scientific">Photinus pyralis</name>
    <name type="common">Common eastern firefly</name>
    <name type="synonym">Lampyris pyralis</name>
    <dbReference type="NCBI Taxonomy" id="7054"/>
    <lineage>
        <taxon>Eukaryota</taxon>
        <taxon>Metazoa</taxon>
        <taxon>Ecdysozoa</taxon>
        <taxon>Arthropoda</taxon>
        <taxon>Hexapoda</taxon>
        <taxon>Insecta</taxon>
        <taxon>Pterygota</taxon>
        <taxon>Neoptera</taxon>
        <taxon>Endopterygota</taxon>
        <taxon>Coleoptera</taxon>
        <taxon>Polyphaga</taxon>
        <taxon>Elateriformia</taxon>
        <taxon>Elateroidea</taxon>
        <taxon>Lampyridae</taxon>
        <taxon>Lampyrinae</taxon>
        <taxon>Photinus</taxon>
    </lineage>
</organism>
<comment type="caution">
    <text evidence="3">The sequence shown here is derived from an EMBL/GenBank/DDBJ whole genome shotgun (WGS) entry which is preliminary data.</text>
</comment>
<proteinExistence type="predicted"/>
<keyword evidence="4" id="KW-1185">Reference proteome</keyword>
<evidence type="ECO:0000256" key="1">
    <source>
        <dbReference type="SAM" id="MobiDB-lite"/>
    </source>
</evidence>
<feature type="transmembrane region" description="Helical" evidence="2">
    <location>
        <begin position="172"/>
        <end position="196"/>
    </location>
</feature>
<evidence type="ECO:0000313" key="4">
    <source>
        <dbReference type="Proteomes" id="UP000327044"/>
    </source>
</evidence>
<dbReference type="AlphaFoldDB" id="A0A5N4AGN3"/>
<evidence type="ECO:0000256" key="2">
    <source>
        <dbReference type="SAM" id="Phobius"/>
    </source>
</evidence>
<gene>
    <name evidence="3" type="ORF">PPYR_10510</name>
</gene>
<dbReference type="Proteomes" id="UP000327044">
    <property type="component" value="Unassembled WGS sequence"/>
</dbReference>
<dbReference type="EMBL" id="VVIM01000007">
    <property type="protein sequence ID" value="KAB0796449.1"/>
    <property type="molecule type" value="Genomic_DNA"/>
</dbReference>